<comment type="caution">
    <text evidence="1">The sequence shown here is derived from an EMBL/GenBank/DDBJ whole genome shotgun (WGS) entry which is preliminary data.</text>
</comment>
<name>A0ACC3MPN6_9PEZI</name>
<gene>
    <name evidence="1" type="ORF">LTR37_015802</name>
</gene>
<accession>A0ACC3MPN6</accession>
<dbReference type="EMBL" id="JAUTXU010000181">
    <property type="protein sequence ID" value="KAK3700720.1"/>
    <property type="molecule type" value="Genomic_DNA"/>
</dbReference>
<evidence type="ECO:0000313" key="2">
    <source>
        <dbReference type="Proteomes" id="UP001281147"/>
    </source>
</evidence>
<proteinExistence type="predicted"/>
<protein>
    <submittedName>
        <fullName evidence="1">Uncharacterized protein</fullName>
    </submittedName>
</protein>
<keyword evidence="2" id="KW-1185">Reference proteome</keyword>
<sequence length="1419" mass="157773">MTFYPDRDMDTNYFVCTLGEAANSAGGQHYQDVNHLIATQSTTKPELPAIGFYRVGTCHDGKRFSCEVLTFKGVYQGVLVTAGLLSQSLDVPKAGNVGLLSSSSPEFLFTWLALIRLGHPVLLIAPECSASAVAQLCHSCDTTILITDKKNEDLGLQAAKKQVYGSSTKLRCQKQPFNGLDVFEKIKGEPGNVRPAAAPKDTDTAYLHHTSGTSSGTPKPIPQSHRGAVGALPTLEGNDQATFTTTPLFHGAPADIFRAWTSNAMIWLFPSKDVPITAKNIVKCLRSSTDAVEKNAYPPVTFFASVPYILQMVAADEEALQCLQKMKLVSVGGAALPPEVGNELVDKGVNLVSRFGSAECGFLMSSHREYSKDRDWQYLRSPKGPPVLRFEERDGGVSELVVPPDWPHMAKHNREDESYASSDLFEPHPHIKNAWRYHSRADAQLTLLTGKKFDPAPIESGIVAATALLSDALVFGTGRIYPGVLLFRSEEGSSLTDADVVQNVEPCLQRINAEGHSHARIPSSMLIPMPCSEAPLEKSSKGTILRNNANARYAKAIEKAYEVQEEQVDRACSDDELPSVIKDIILGSVPDKTGLSNTTDLFSFGVDSVASIRIRHKLQQLIPQTADRLSVSIAEECGTVQNLVEYILSTRQGRDPRPKPQADDQHRYMLQLVEQYSHVIDSPTETVGQNGLVHRPGDKDVMVLTGATGALGTHVLNQLRGHEAVHKIYCLVRGSDVHAATERINKALRQRDLPCLDASSSGKVVVLQAKLRDSKLGLEDHTYRQISQEATIIMHLAWSVNFRMKLRSFVKDSISSVQNLINLALASPQKTCPRFAFCSSVASVMAHSQSPVPETIIDSPSSATDLGYSQSKWVAEHICRKMSQDTRLSGRVSVFRLGQLSGDRKTGVWNSTEAWPLLLNTVGITGTLPDLRDEIIDWLPVDIAATAMIEGSMCAPANYGMRFFHVVNDNLSPTWSDLLRWLSKRISFEIVSPAQWIQQLDDAAGNDSSDPALSLLDHWRKAFLGEDASKQEKNGRIAFDMVRTKQAISILRNVEPVEEGYLNKLWSWIEASMLSKGRKTYAYSTLLTRASYLAGVIVLAYTLRKHHSEHPLIVLHTAGLSDAALQVLRAEAQELNLILQPCEPLLPPQHVEVNLIAQRFADTWTKLRVFQTFDYDVICYLDADTAIFNQNMDDIFSYVEDLPLDNIAANHVCCCNLDDDPWAPQDWRKENCPYTPLSHHSALSNPTPVRAESRPTHHLLNGGMFLYRPRTELWDQMLAYFNTSDQLGTYMFPDQDFLADFFRGRWRSLGWQWNALKTMRYWHPDMWRDAEVRCLHYIVDKPWAARISVEGPKSGVGGYKGLDGETHQWWWNEYNEWAAVRRADGKCDLIKIVEQYIAPEPGSEQGDPDMKDIAPPESA</sequence>
<organism evidence="1 2">
    <name type="scientific">Vermiconidia calcicola</name>
    <dbReference type="NCBI Taxonomy" id="1690605"/>
    <lineage>
        <taxon>Eukaryota</taxon>
        <taxon>Fungi</taxon>
        <taxon>Dikarya</taxon>
        <taxon>Ascomycota</taxon>
        <taxon>Pezizomycotina</taxon>
        <taxon>Dothideomycetes</taxon>
        <taxon>Dothideomycetidae</taxon>
        <taxon>Mycosphaerellales</taxon>
        <taxon>Extremaceae</taxon>
        <taxon>Vermiconidia</taxon>
    </lineage>
</organism>
<reference evidence="1" key="1">
    <citation type="submission" date="2023-07" db="EMBL/GenBank/DDBJ databases">
        <title>Black Yeasts Isolated from many extreme environments.</title>
        <authorList>
            <person name="Coleine C."/>
            <person name="Stajich J.E."/>
            <person name="Selbmann L."/>
        </authorList>
    </citation>
    <scope>NUCLEOTIDE SEQUENCE</scope>
    <source>
        <strain evidence="1">CCFEE 5714</strain>
    </source>
</reference>
<evidence type="ECO:0000313" key="1">
    <source>
        <dbReference type="EMBL" id="KAK3700720.1"/>
    </source>
</evidence>
<dbReference type="Proteomes" id="UP001281147">
    <property type="component" value="Unassembled WGS sequence"/>
</dbReference>